<dbReference type="Proteomes" id="UP000793456">
    <property type="component" value="Chromosome II"/>
</dbReference>
<proteinExistence type="predicted"/>
<sequence length="111" mass="12751">MTWETIQKEDFLTAQNKIQKSSDSERLKRMSSKVDGVIKHLSESRDFEHRLRALENEMEYCSKALSWIVDTMAQGSTFKPPRPPPTLRATQLRRTPSCESSVFPHKAGTLL</sequence>
<accession>A0ACD3RTK8</accession>
<gene>
    <name evidence="1" type="ORF">E3U43_012319</name>
</gene>
<reference evidence="1" key="1">
    <citation type="submission" date="2018-11" db="EMBL/GenBank/DDBJ databases">
        <title>The sequence and de novo assembly of Larimichthys crocea genome using PacBio and Hi-C technologies.</title>
        <authorList>
            <person name="Xu P."/>
            <person name="Chen B."/>
            <person name="Zhou Z."/>
            <person name="Ke Q."/>
            <person name="Wu Y."/>
            <person name="Bai H."/>
            <person name="Pu F."/>
        </authorList>
    </citation>
    <scope>NUCLEOTIDE SEQUENCE</scope>
    <source>
        <tissue evidence="1">Muscle</tissue>
    </source>
</reference>
<name>A0ACD3RTK8_LARCR</name>
<dbReference type="EMBL" id="CM011675">
    <property type="protein sequence ID" value="TMS22054.1"/>
    <property type="molecule type" value="Genomic_DNA"/>
</dbReference>
<keyword evidence="2" id="KW-1185">Reference proteome</keyword>
<protein>
    <submittedName>
        <fullName evidence="1">Uncharacterized protein</fullName>
    </submittedName>
</protein>
<comment type="caution">
    <text evidence="1">The sequence shown here is derived from an EMBL/GenBank/DDBJ whole genome shotgun (WGS) entry which is preliminary data.</text>
</comment>
<evidence type="ECO:0000313" key="2">
    <source>
        <dbReference type="Proteomes" id="UP000793456"/>
    </source>
</evidence>
<organism evidence="1 2">
    <name type="scientific">Larimichthys crocea</name>
    <name type="common">Large yellow croaker</name>
    <name type="synonym">Pseudosciaena crocea</name>
    <dbReference type="NCBI Taxonomy" id="215358"/>
    <lineage>
        <taxon>Eukaryota</taxon>
        <taxon>Metazoa</taxon>
        <taxon>Chordata</taxon>
        <taxon>Craniata</taxon>
        <taxon>Vertebrata</taxon>
        <taxon>Euteleostomi</taxon>
        <taxon>Actinopterygii</taxon>
        <taxon>Neopterygii</taxon>
        <taxon>Teleostei</taxon>
        <taxon>Neoteleostei</taxon>
        <taxon>Acanthomorphata</taxon>
        <taxon>Eupercaria</taxon>
        <taxon>Sciaenidae</taxon>
        <taxon>Larimichthys</taxon>
    </lineage>
</organism>
<evidence type="ECO:0000313" key="1">
    <source>
        <dbReference type="EMBL" id="TMS22054.1"/>
    </source>
</evidence>